<organism evidence="1 2">
    <name type="scientific">Pseudomonas fildesensis</name>
    <dbReference type="NCBI Taxonomy" id="1674920"/>
    <lineage>
        <taxon>Bacteria</taxon>
        <taxon>Pseudomonadati</taxon>
        <taxon>Pseudomonadota</taxon>
        <taxon>Gammaproteobacteria</taxon>
        <taxon>Pseudomonadales</taxon>
        <taxon>Pseudomonadaceae</taxon>
        <taxon>Pseudomonas</taxon>
    </lineage>
</organism>
<protein>
    <submittedName>
        <fullName evidence="1">Uncharacterized protein</fullName>
    </submittedName>
</protein>
<keyword evidence="2" id="KW-1185">Reference proteome</keyword>
<accession>A0A0J8FW92</accession>
<dbReference type="Proteomes" id="UP000037551">
    <property type="component" value="Unassembled WGS sequence"/>
</dbReference>
<dbReference type="STRING" id="1674920.ACR52_25940"/>
<evidence type="ECO:0000313" key="1">
    <source>
        <dbReference type="EMBL" id="KMT52553.1"/>
    </source>
</evidence>
<proteinExistence type="predicted"/>
<comment type="caution">
    <text evidence="1">The sequence shown here is derived from an EMBL/GenBank/DDBJ whole genome shotgun (WGS) entry which is preliminary data.</text>
</comment>
<dbReference type="AlphaFoldDB" id="A0A0J8FW92"/>
<dbReference type="EMBL" id="LFMW01000024">
    <property type="protein sequence ID" value="KMT52553.1"/>
    <property type="molecule type" value="Genomic_DNA"/>
</dbReference>
<evidence type="ECO:0000313" key="2">
    <source>
        <dbReference type="Proteomes" id="UP000037551"/>
    </source>
</evidence>
<name>A0A0J8FW92_9PSED</name>
<sequence>MIVKWVQSGSRRCNVEVAEWFPTRAEKQLLLSILHLGKPKLFELAKLQQVDAWLSSQEVDQECK</sequence>
<gene>
    <name evidence="1" type="ORF">ACR52_25940</name>
</gene>
<reference evidence="1 2" key="1">
    <citation type="submission" date="2015-06" db="EMBL/GenBank/DDBJ databases">
        <title>Draft genome sequence of an Antarctic Pseudomonas sp. strain KG01 with full potential for biotechnological applications.</title>
        <authorList>
            <person name="Pavlov M.S."/>
            <person name="Lira F."/>
            <person name="Martinez J.L."/>
            <person name="Marshall S.H."/>
        </authorList>
    </citation>
    <scope>NUCLEOTIDE SEQUENCE [LARGE SCALE GENOMIC DNA]</scope>
    <source>
        <strain evidence="1 2">KG01</strain>
    </source>
</reference>
<dbReference type="PATRIC" id="fig|1674920.3.peg.3629"/>